<keyword evidence="3" id="KW-1185">Reference proteome</keyword>
<evidence type="ECO:0000313" key="3">
    <source>
        <dbReference type="Proteomes" id="UP001139414"/>
    </source>
</evidence>
<sequence length="153" mass="17895">MKFSFLKKFYALVLIQPEPLSHKLRNISTESKKIKKKNRLKNLVWLDDTLNPQDPRMDWLAYSPVGREVNVVWIKSYAEFKLWLELNGKPDGICFDYNLGIGAPTGYECAKYLVDFCRRNKLKLPSWSSQCTDPVEKVKINRLLKSAVTVYEY</sequence>
<proteinExistence type="predicted"/>
<comment type="caution">
    <text evidence="2">The sequence shown here is derived from an EMBL/GenBank/DDBJ whole genome shotgun (WGS) entry which is preliminary data.</text>
</comment>
<evidence type="ECO:0000313" key="2">
    <source>
        <dbReference type="EMBL" id="MCB7480345.1"/>
    </source>
</evidence>
<dbReference type="Proteomes" id="UP001139414">
    <property type="component" value="Unassembled WGS sequence"/>
</dbReference>
<reference evidence="2" key="1">
    <citation type="submission" date="2021-10" db="EMBL/GenBank/DDBJ databases">
        <title>Gramella sp. ASW11-100T, isolated from marine sediment.</title>
        <authorList>
            <person name="Xia C."/>
        </authorList>
    </citation>
    <scope>NUCLEOTIDE SEQUENCE</scope>
    <source>
        <strain evidence="2">ASW11-100</strain>
    </source>
</reference>
<accession>A0A9X1LHA6</accession>
<feature type="domain" description="Cyclic-phosphate processing Receiver" evidence="1">
    <location>
        <begin position="44"/>
        <end position="145"/>
    </location>
</feature>
<organism evidence="2 3">
    <name type="scientific">Christiangramia sediminis</name>
    <dbReference type="NCBI Taxonomy" id="2881336"/>
    <lineage>
        <taxon>Bacteria</taxon>
        <taxon>Pseudomonadati</taxon>
        <taxon>Bacteroidota</taxon>
        <taxon>Flavobacteriia</taxon>
        <taxon>Flavobacteriales</taxon>
        <taxon>Flavobacteriaceae</taxon>
        <taxon>Christiangramia</taxon>
    </lineage>
</organism>
<dbReference type="AlphaFoldDB" id="A0A9X1LHA6"/>
<dbReference type="InterPro" id="IPR046909">
    <property type="entry name" value="cREC_REC"/>
</dbReference>
<name>A0A9X1LHA6_9FLAO</name>
<dbReference type="EMBL" id="JAJBZG010000001">
    <property type="protein sequence ID" value="MCB7480345.1"/>
    <property type="molecule type" value="Genomic_DNA"/>
</dbReference>
<dbReference type="Pfam" id="PF20274">
    <property type="entry name" value="cREC_REC"/>
    <property type="match status" value="1"/>
</dbReference>
<evidence type="ECO:0000259" key="1">
    <source>
        <dbReference type="Pfam" id="PF20274"/>
    </source>
</evidence>
<gene>
    <name evidence="2" type="ORF">LGQ90_03630</name>
</gene>
<protein>
    <recommendedName>
        <fullName evidence="1">Cyclic-phosphate processing Receiver domain-containing protein</fullName>
    </recommendedName>
</protein>
<dbReference type="RefSeq" id="WP_229338202.1">
    <property type="nucleotide sequence ID" value="NZ_JAJBZG010000001.1"/>
</dbReference>